<protein>
    <submittedName>
        <fullName evidence="3">Hemerythrin HHE cation binding domain protein</fullName>
    </submittedName>
</protein>
<dbReference type="Pfam" id="PF04282">
    <property type="entry name" value="DUF438"/>
    <property type="match status" value="1"/>
</dbReference>
<organism evidence="3 4">
    <name type="scientific">Limosilactobacillus fermentum</name>
    <name type="common">Lactobacillus fermentum</name>
    <dbReference type="NCBI Taxonomy" id="1613"/>
    <lineage>
        <taxon>Bacteria</taxon>
        <taxon>Bacillati</taxon>
        <taxon>Bacillota</taxon>
        <taxon>Bacilli</taxon>
        <taxon>Lactobacillales</taxon>
        <taxon>Lactobacillaceae</taxon>
        <taxon>Limosilactobacillus</taxon>
    </lineage>
</organism>
<name>A0A1D7ZUL6_LIMFE</name>
<proteinExistence type="predicted"/>
<evidence type="ECO:0000259" key="1">
    <source>
        <dbReference type="Pfam" id="PF01814"/>
    </source>
</evidence>
<dbReference type="InterPro" id="IPR012312">
    <property type="entry name" value="Hemerythrin-like"/>
</dbReference>
<evidence type="ECO:0000313" key="3">
    <source>
        <dbReference type="EMBL" id="AOR73574.1"/>
    </source>
</evidence>
<reference evidence="3 4" key="1">
    <citation type="submission" date="2016-09" db="EMBL/GenBank/DDBJ databases">
        <title>Genome Sequence of the Lactobacillus fermentum strain NCC2970 (CNCM I-5068).</title>
        <authorList>
            <person name="Barretto C."/>
            <person name="Ngom-Bru C."/>
            <person name="Genevaz A."/>
            <person name="Fournier C."/>
            <person name="Moine D."/>
            <person name="Kassam M."/>
            <person name="Iltis A."/>
            <person name="Sagory-Zalkind P."/>
            <person name="Faucherand G."/>
            <person name="Descombes P."/>
            <person name="Duboux S."/>
        </authorList>
    </citation>
    <scope>NUCLEOTIDE SEQUENCE [LARGE SCALE GENOMIC DNA]</scope>
    <source>
        <strain evidence="3 4">NCC2970</strain>
    </source>
</reference>
<accession>A0A1D7ZUL6</accession>
<dbReference type="Gene3D" id="1.20.120.520">
    <property type="entry name" value="nmb1532 protein domain like"/>
    <property type="match status" value="1"/>
</dbReference>
<dbReference type="EMBL" id="CP017151">
    <property type="protein sequence ID" value="AOR73574.1"/>
    <property type="molecule type" value="Genomic_DNA"/>
</dbReference>
<dbReference type="Proteomes" id="UP000094714">
    <property type="component" value="Chromosome"/>
</dbReference>
<gene>
    <name evidence="3" type="ORF">LACFE_CDS0093</name>
</gene>
<dbReference type="InterPro" id="IPR035965">
    <property type="entry name" value="PAS-like_dom_sf"/>
</dbReference>
<dbReference type="PANTHER" id="PTHR39966:SF3">
    <property type="entry name" value="DUF438 DOMAIN-CONTAINING PROTEIN"/>
    <property type="match status" value="1"/>
</dbReference>
<dbReference type="SUPFAM" id="SSF55785">
    <property type="entry name" value="PYP-like sensor domain (PAS domain)"/>
    <property type="match status" value="1"/>
</dbReference>
<evidence type="ECO:0000259" key="2">
    <source>
        <dbReference type="Pfam" id="PF04282"/>
    </source>
</evidence>
<sequence>MMTTSSVERQKAIVEILTFLHEGGDFDQAKEMFDAQFGSVDVSEITSAERQLIANGLNPMEIQNLCNVHAAVFKGSITNNAETPAFQKPGHPVNTLKLENKILTSLINDELLPVEKKWQQDGDNPAYLKRMQQALADFKTIDKHYARKENTIFPLMDKYGITAPPKVMWGVDDNIRGWIDHAYQLVTTKPLPDKYEIEAAIEKVAKEVMEMIFKEEDIMLPMLDEVATPTDWKMVRDDEEEIGYTLISPPLPWKPTEAELEEAANKPVNSTIAAELNKMALNLADQDDQVTAVKDAPTQHEKLSQPASSDDGHFFDLGSGSLNLKQLVAIFKTLPVDLTFVDHTDHVRWFSDNANRIFPRTNSVLGRAVVNCHPPKSVDKVEKILADFRSGKEDHAEFWINLHGERFIHIEYYALHDDQGQYLGCLEVSQDLNHARSLTGERRL</sequence>
<dbReference type="PANTHER" id="PTHR39966">
    <property type="entry name" value="BLL2471 PROTEIN-RELATED"/>
    <property type="match status" value="1"/>
</dbReference>
<dbReference type="Gene3D" id="3.30.450.20">
    <property type="entry name" value="PAS domain"/>
    <property type="match status" value="1"/>
</dbReference>
<feature type="domain" description="Hemerythrin-like" evidence="1">
    <location>
        <begin position="91"/>
        <end position="223"/>
    </location>
</feature>
<dbReference type="GO" id="GO:0005886">
    <property type="term" value="C:plasma membrane"/>
    <property type="evidence" value="ECO:0007669"/>
    <property type="project" value="TreeGrafter"/>
</dbReference>
<dbReference type="Pfam" id="PF01814">
    <property type="entry name" value="Hemerythrin"/>
    <property type="match status" value="1"/>
</dbReference>
<evidence type="ECO:0000313" key="4">
    <source>
        <dbReference type="Proteomes" id="UP000094714"/>
    </source>
</evidence>
<dbReference type="InterPro" id="IPR007380">
    <property type="entry name" value="DUF438"/>
</dbReference>
<dbReference type="AlphaFoldDB" id="A0A1D7ZUL6"/>
<dbReference type="PATRIC" id="fig|1613.112.peg.101"/>
<feature type="domain" description="DUF438" evidence="2">
    <location>
        <begin position="14"/>
        <end position="78"/>
    </location>
</feature>
<dbReference type="Pfam" id="PF13596">
    <property type="entry name" value="PAS_10"/>
    <property type="match status" value="1"/>
</dbReference>